<evidence type="ECO:0000313" key="3">
    <source>
        <dbReference type="Proteomes" id="UP000026961"/>
    </source>
</evidence>
<feature type="region of interest" description="Disordered" evidence="1">
    <location>
        <begin position="103"/>
        <end position="143"/>
    </location>
</feature>
<sequence>MLCNQRSRSPTSPALPRAQIGLPSLSFSRNFFPFSRNSRHAPQSRRRSPRPAPPLNLLRSATDSYRPPPLAIPYPPPSIPGLAPPPPSPPIPIDRRPHVFRGHATVDPRRPRPRLTPILHRAPPPIPSLATPPPSSPIPIDRRPHVFRGHATADPRRPRPRRPPIPCRQAWVPVFADNAGATIHRHRIGTAPGHHHLRAAFVCEKDSKVLNT</sequence>
<feature type="compositionally biased region" description="Polar residues" evidence="1">
    <location>
        <begin position="1"/>
        <end position="12"/>
    </location>
</feature>
<keyword evidence="3" id="KW-1185">Reference proteome</keyword>
<name>A0A0E0BID0_9ORYZ</name>
<organism evidence="2">
    <name type="scientific">Oryza glumipatula</name>
    <dbReference type="NCBI Taxonomy" id="40148"/>
    <lineage>
        <taxon>Eukaryota</taxon>
        <taxon>Viridiplantae</taxon>
        <taxon>Streptophyta</taxon>
        <taxon>Embryophyta</taxon>
        <taxon>Tracheophyta</taxon>
        <taxon>Spermatophyta</taxon>
        <taxon>Magnoliopsida</taxon>
        <taxon>Liliopsida</taxon>
        <taxon>Poales</taxon>
        <taxon>Poaceae</taxon>
        <taxon>BOP clade</taxon>
        <taxon>Oryzoideae</taxon>
        <taxon>Oryzeae</taxon>
        <taxon>Oryzinae</taxon>
        <taxon>Oryza</taxon>
    </lineage>
</organism>
<dbReference type="AlphaFoldDB" id="A0A0E0BID0"/>
<dbReference type="Proteomes" id="UP000026961">
    <property type="component" value="Chromosome 11"/>
</dbReference>
<dbReference type="HOGENOM" id="CLU_1301380_0_0_1"/>
<evidence type="ECO:0000256" key="1">
    <source>
        <dbReference type="SAM" id="MobiDB-lite"/>
    </source>
</evidence>
<reference evidence="2" key="1">
    <citation type="submission" date="2015-04" db="UniProtKB">
        <authorList>
            <consortium name="EnsemblPlants"/>
        </authorList>
    </citation>
    <scope>IDENTIFICATION</scope>
</reference>
<evidence type="ECO:0000313" key="2">
    <source>
        <dbReference type="EnsemblPlants" id="OGLUM11G10920.1"/>
    </source>
</evidence>
<feature type="compositionally biased region" description="Pro residues" evidence="1">
    <location>
        <begin position="122"/>
        <end position="137"/>
    </location>
</feature>
<dbReference type="EnsemblPlants" id="OGLUM11G10920.1">
    <property type="protein sequence ID" value="OGLUM11G10920.1"/>
    <property type="gene ID" value="OGLUM11G10920"/>
</dbReference>
<reference evidence="2" key="2">
    <citation type="submission" date="2018-05" db="EMBL/GenBank/DDBJ databases">
        <title>OgluRS3 (Oryza glumaepatula Reference Sequence Version 3).</title>
        <authorList>
            <person name="Zhang J."/>
            <person name="Kudrna D."/>
            <person name="Lee S."/>
            <person name="Talag J."/>
            <person name="Welchert J."/>
            <person name="Wing R.A."/>
        </authorList>
    </citation>
    <scope>NUCLEOTIDE SEQUENCE [LARGE SCALE GENOMIC DNA]</scope>
</reference>
<accession>A0A0E0BID0</accession>
<proteinExistence type="predicted"/>
<dbReference type="Gramene" id="OGLUM11G10920.1">
    <property type="protein sequence ID" value="OGLUM11G10920.1"/>
    <property type="gene ID" value="OGLUM11G10920"/>
</dbReference>
<protein>
    <submittedName>
        <fullName evidence="2">Uncharacterized protein</fullName>
    </submittedName>
</protein>
<feature type="region of interest" description="Disordered" evidence="1">
    <location>
        <begin position="31"/>
        <end position="68"/>
    </location>
</feature>
<feature type="region of interest" description="Disordered" evidence="1">
    <location>
        <begin position="1"/>
        <end position="20"/>
    </location>
</feature>
<feature type="compositionally biased region" description="Basic residues" evidence="1">
    <location>
        <begin position="37"/>
        <end position="49"/>
    </location>
</feature>